<feature type="region of interest" description="Disordered" evidence="5">
    <location>
        <begin position="304"/>
        <end position="337"/>
    </location>
</feature>
<sequence>MQLKWIDDLLVLEKTRSFSRAAELRHITQSALSRRIRSLEDWAGAVLVDRNTFPMDLTPAGKTFCTSGREALTLLMEARATLRQESRMPGKAIQIAAGHTLSLTFLPGWLKACQKRYGQFNARVVAANVLEAVVALSEGNCDLMLGYNHTRVPVSLDPDKFRSLTVGHDVLMPLCAPNARGAPLFSLGSSGAKPIPYLAYTASTTLGRIVEVILEDAPPRRALARCYEADMAILLMKMASEGHGVAWLPRTTAADALAAGTLVPAGDATWCSAFDICAYRAAHASNPTLLALWAVLERVPALGDGGGDGGGGGRERAIAGAGLDDSRNSQSHVRSLA</sequence>
<dbReference type="InterPro" id="IPR000847">
    <property type="entry name" value="LysR_HTH_N"/>
</dbReference>
<keyword evidence="2" id="KW-0805">Transcription regulation</keyword>
<dbReference type="InterPro" id="IPR036388">
    <property type="entry name" value="WH-like_DNA-bd_sf"/>
</dbReference>
<gene>
    <name evidence="7" type="ORF">RR42_s2404</name>
</gene>
<dbReference type="Pfam" id="PF00126">
    <property type="entry name" value="HTH_1"/>
    <property type="match status" value="1"/>
</dbReference>
<dbReference type="KEGG" id="cbw:RR42_s2404"/>
<feature type="compositionally biased region" description="Polar residues" evidence="5">
    <location>
        <begin position="328"/>
        <end position="337"/>
    </location>
</feature>
<dbReference type="Gene3D" id="3.40.190.290">
    <property type="match status" value="1"/>
</dbReference>
<evidence type="ECO:0000256" key="2">
    <source>
        <dbReference type="ARBA" id="ARBA00023015"/>
    </source>
</evidence>
<dbReference type="PANTHER" id="PTHR30126:SF2">
    <property type="entry name" value="HTH-TYPE TRANSCRIPTIONAL REGULATOR YJIE"/>
    <property type="match status" value="1"/>
</dbReference>
<name>A0A0C4YTL7_9BURK</name>
<dbReference type="STRING" id="68895.RR42_s2404"/>
<comment type="similarity">
    <text evidence="1">Belongs to the LysR transcriptional regulatory family.</text>
</comment>
<evidence type="ECO:0000256" key="4">
    <source>
        <dbReference type="ARBA" id="ARBA00023163"/>
    </source>
</evidence>
<dbReference type="AlphaFoldDB" id="A0A0C4YTL7"/>
<keyword evidence="4" id="KW-0804">Transcription</keyword>
<evidence type="ECO:0000313" key="8">
    <source>
        <dbReference type="Proteomes" id="UP000031843"/>
    </source>
</evidence>
<dbReference type="PRINTS" id="PR00039">
    <property type="entry name" value="HTHLYSR"/>
</dbReference>
<dbReference type="CDD" id="cd05466">
    <property type="entry name" value="PBP2_LTTR_substrate"/>
    <property type="match status" value="1"/>
</dbReference>
<feature type="domain" description="HTH lysR-type" evidence="6">
    <location>
        <begin position="1"/>
        <end position="58"/>
    </location>
</feature>
<dbReference type="EMBL" id="CP010537">
    <property type="protein sequence ID" value="AJG23986.1"/>
    <property type="molecule type" value="Genomic_DNA"/>
</dbReference>
<dbReference type="GO" id="GO:0003700">
    <property type="term" value="F:DNA-binding transcription factor activity"/>
    <property type="evidence" value="ECO:0007669"/>
    <property type="project" value="InterPro"/>
</dbReference>
<dbReference type="Pfam" id="PF03466">
    <property type="entry name" value="LysR_substrate"/>
    <property type="match status" value="1"/>
</dbReference>
<keyword evidence="3" id="KW-0238">DNA-binding</keyword>
<evidence type="ECO:0000256" key="3">
    <source>
        <dbReference type="ARBA" id="ARBA00023125"/>
    </source>
</evidence>
<dbReference type="RefSeq" id="WP_236702093.1">
    <property type="nucleotide sequence ID" value="NZ_CP010537.1"/>
</dbReference>
<dbReference type="Proteomes" id="UP000031843">
    <property type="component" value="Chromosome secondary"/>
</dbReference>
<proteinExistence type="inferred from homology"/>
<dbReference type="SUPFAM" id="SSF53850">
    <property type="entry name" value="Periplasmic binding protein-like II"/>
    <property type="match status" value="1"/>
</dbReference>
<dbReference type="GO" id="GO:0000976">
    <property type="term" value="F:transcription cis-regulatory region binding"/>
    <property type="evidence" value="ECO:0007669"/>
    <property type="project" value="TreeGrafter"/>
</dbReference>
<dbReference type="PROSITE" id="PS50931">
    <property type="entry name" value="HTH_LYSR"/>
    <property type="match status" value="1"/>
</dbReference>
<evidence type="ECO:0000256" key="1">
    <source>
        <dbReference type="ARBA" id="ARBA00009437"/>
    </source>
</evidence>
<accession>A0A0C4YTL7</accession>
<evidence type="ECO:0000313" key="7">
    <source>
        <dbReference type="EMBL" id="AJG23986.1"/>
    </source>
</evidence>
<dbReference type="InterPro" id="IPR036390">
    <property type="entry name" value="WH_DNA-bd_sf"/>
</dbReference>
<evidence type="ECO:0000259" key="6">
    <source>
        <dbReference type="PROSITE" id="PS50931"/>
    </source>
</evidence>
<organism evidence="7 8">
    <name type="scientific">Cupriavidus basilensis</name>
    <dbReference type="NCBI Taxonomy" id="68895"/>
    <lineage>
        <taxon>Bacteria</taxon>
        <taxon>Pseudomonadati</taxon>
        <taxon>Pseudomonadota</taxon>
        <taxon>Betaproteobacteria</taxon>
        <taxon>Burkholderiales</taxon>
        <taxon>Burkholderiaceae</taxon>
        <taxon>Cupriavidus</taxon>
    </lineage>
</organism>
<dbReference type="SUPFAM" id="SSF46785">
    <property type="entry name" value="Winged helix' DNA-binding domain"/>
    <property type="match status" value="1"/>
</dbReference>
<evidence type="ECO:0000256" key="5">
    <source>
        <dbReference type="SAM" id="MobiDB-lite"/>
    </source>
</evidence>
<reference evidence="7 8" key="1">
    <citation type="journal article" date="2015" name="Genome Announc.">
        <title>Complete Genome Sequence of Cupriavidus basilensis 4G11, Isolated from the Oak Ridge Field Research Center Site.</title>
        <authorList>
            <person name="Ray J."/>
            <person name="Waters R.J."/>
            <person name="Skerker J.M."/>
            <person name="Kuehl J.V."/>
            <person name="Price M.N."/>
            <person name="Huang J."/>
            <person name="Chakraborty R."/>
            <person name="Arkin A.P."/>
            <person name="Deutschbauer A."/>
        </authorList>
    </citation>
    <scope>NUCLEOTIDE SEQUENCE [LARGE SCALE GENOMIC DNA]</scope>
    <source>
        <strain evidence="7">4G11</strain>
    </source>
</reference>
<dbReference type="InterPro" id="IPR005119">
    <property type="entry name" value="LysR_subst-bd"/>
</dbReference>
<dbReference type="Gene3D" id="1.10.10.10">
    <property type="entry name" value="Winged helix-like DNA-binding domain superfamily/Winged helix DNA-binding domain"/>
    <property type="match status" value="1"/>
</dbReference>
<protein>
    <submittedName>
        <fullName evidence="7">Transcriptional regulator</fullName>
    </submittedName>
</protein>
<dbReference type="Gene3D" id="3.40.190.10">
    <property type="entry name" value="Periplasmic binding protein-like II"/>
    <property type="match status" value="1"/>
</dbReference>
<dbReference type="PANTHER" id="PTHR30126">
    <property type="entry name" value="HTH-TYPE TRANSCRIPTIONAL REGULATOR"/>
    <property type="match status" value="1"/>
</dbReference>
<keyword evidence="8" id="KW-1185">Reference proteome</keyword>